<dbReference type="Gene3D" id="1.50.10.10">
    <property type="match status" value="1"/>
</dbReference>
<evidence type="ECO:0000313" key="2">
    <source>
        <dbReference type="EMBL" id="RYP84955.1"/>
    </source>
</evidence>
<dbReference type="InterPro" id="IPR054491">
    <property type="entry name" value="MGH1-like_GH"/>
</dbReference>
<reference evidence="2 3" key="1">
    <citation type="submission" date="2019-01" db="EMBL/GenBank/DDBJ databases">
        <title>Nocardioides guangzhouensis sp. nov., an actinobacterium isolated from soil.</title>
        <authorList>
            <person name="Fu Y."/>
            <person name="Cai Y."/>
            <person name="Lin Z."/>
            <person name="Chen P."/>
        </authorList>
    </citation>
    <scope>NUCLEOTIDE SEQUENCE [LARGE SCALE GENOMIC DNA]</scope>
    <source>
        <strain evidence="2 3">130</strain>
    </source>
</reference>
<gene>
    <name evidence="2" type="ORF">EKO23_14440</name>
</gene>
<dbReference type="GO" id="GO:0005975">
    <property type="term" value="P:carbohydrate metabolic process"/>
    <property type="evidence" value="ECO:0007669"/>
    <property type="project" value="InterPro"/>
</dbReference>
<protein>
    <submittedName>
        <fullName evidence="2">Amylo-alpha-1,6-glucosidase</fullName>
    </submittedName>
</protein>
<accession>A0A4Q4ZBJ2</accession>
<dbReference type="SUPFAM" id="SSF48208">
    <property type="entry name" value="Six-hairpin glycosidases"/>
    <property type="match status" value="1"/>
</dbReference>
<dbReference type="InterPro" id="IPR008928">
    <property type="entry name" value="6-hairpin_glycosidase_sf"/>
</dbReference>
<comment type="caution">
    <text evidence="2">The sequence shown here is derived from an EMBL/GenBank/DDBJ whole genome shotgun (WGS) entry which is preliminary data.</text>
</comment>
<evidence type="ECO:0000313" key="3">
    <source>
        <dbReference type="Proteomes" id="UP000295198"/>
    </source>
</evidence>
<proteinExistence type="predicted"/>
<dbReference type="OrthoDB" id="9759959at2"/>
<dbReference type="InterPro" id="IPR012341">
    <property type="entry name" value="6hp_glycosidase-like_sf"/>
</dbReference>
<name>A0A4Q4ZBJ2_9ACTN</name>
<organism evidence="2 3">
    <name type="scientific">Nocardioides guangzhouensis</name>
    <dbReference type="NCBI Taxonomy" id="2497878"/>
    <lineage>
        <taxon>Bacteria</taxon>
        <taxon>Bacillati</taxon>
        <taxon>Actinomycetota</taxon>
        <taxon>Actinomycetes</taxon>
        <taxon>Propionibacteriales</taxon>
        <taxon>Nocardioidaceae</taxon>
        <taxon>Nocardioides</taxon>
    </lineage>
</organism>
<feature type="domain" description="Mannosylglycerate hydrolase MGH1-like glycoside hydrolase" evidence="1">
    <location>
        <begin position="372"/>
        <end position="530"/>
    </location>
</feature>
<evidence type="ECO:0000259" key="1">
    <source>
        <dbReference type="Pfam" id="PF22422"/>
    </source>
</evidence>
<sequence>MADIAPGLDRLAVAVAAPEVLLTEPDGRLRGDGVQGWYVDDVRLLRRLETRVSPAGSARAQVGHTLSPDGLVTTVEVIADRPVTVDLEITLAVDLAPVAVVRQQQSTEDAASLPTTEGLSWTGEASGCALSCTPAPASYERLGWRFDVSPDAPARVDLRFAARGDPQFAPGGPPPWSTAVPVPVDDPRWTPLVRQGLADLAGLLLRDGEDAFVAAGAPWYLTMFGRDALWTARLMMPFGTGLALSTLRALARRQGVSDDPSTEEQPGKILHEVRSGTVRLGGMVLPPVYYGTVDATPLFVGTLADAWRAGADRDEVAALVPAARRCLEWMMSQTRESGWLRYVDSSGHGLANQGWKDSVDSVRYADGGIAEPPIALCEVQGYAYEAAVQGAALLAELGEPPVEGLAAWAASLRRRFAEAFWVDTPEGGHVAIALDGRGRPADAVASNMGHLLGTGILTPQQARRVATVLTGPAMSSGYGLRTLALDSPAYDPLSYHCGSVWPHDTAIAVRGLVAESFRTEAAGLARGLVEASGVFGARLPELWSGDPRVPGEEGPAAYPSACRPQAWAAAAPLACLAALAG</sequence>
<dbReference type="EMBL" id="SDKM01000020">
    <property type="protein sequence ID" value="RYP84955.1"/>
    <property type="molecule type" value="Genomic_DNA"/>
</dbReference>
<dbReference type="Proteomes" id="UP000295198">
    <property type="component" value="Unassembled WGS sequence"/>
</dbReference>
<keyword evidence="3" id="KW-1185">Reference proteome</keyword>
<dbReference type="Pfam" id="PF22422">
    <property type="entry name" value="MGH1-like_GH"/>
    <property type="match status" value="1"/>
</dbReference>
<dbReference type="RefSeq" id="WP_134718470.1">
    <property type="nucleotide sequence ID" value="NZ_SDKM01000020.1"/>
</dbReference>
<dbReference type="AlphaFoldDB" id="A0A4Q4ZBJ2"/>